<dbReference type="Proteomes" id="UP000253273">
    <property type="component" value="Chromosome"/>
</dbReference>
<dbReference type="GeneID" id="37284196"/>
<dbReference type="EMBL" id="CP031150">
    <property type="protein sequence ID" value="AXG07156.1"/>
    <property type="molecule type" value="Genomic_DNA"/>
</dbReference>
<dbReference type="KEGG" id="haj:DU500_12385"/>
<dbReference type="InterPro" id="IPR051907">
    <property type="entry name" value="DoxX-like_oxidoreductase"/>
</dbReference>
<protein>
    <submittedName>
        <fullName evidence="7">DoxX family membrane protein</fullName>
    </submittedName>
</protein>
<name>A0A345E4N4_9EURY</name>
<sequence length="173" mass="19391">MRQQLQTTILGREYTLDLSGTLTGYWLVFLRLLVGWWFLHEGLNKYVAPGRFRAGWFLEKTSTVVSPVLNAFAGGATEAAIELVVPAGEVLIGLGLILGLLTRTTAFFGTFMLFFFYFGSERWRRGLVNGELMGLVLFVTVVVFGAGRVWGVDAYLETTGLVRNRPWLRYLLG</sequence>
<keyword evidence="5 6" id="KW-0472">Membrane</keyword>
<dbReference type="Pfam" id="PF07681">
    <property type="entry name" value="DoxX"/>
    <property type="match status" value="1"/>
</dbReference>
<reference evidence="7 8" key="1">
    <citation type="submission" date="2018-07" db="EMBL/GenBank/DDBJ databases">
        <title>Genome sequences of Haloplanus sp. CBA1113.</title>
        <authorList>
            <person name="Kim Y.B."/>
            <person name="Roh S.W."/>
        </authorList>
    </citation>
    <scope>NUCLEOTIDE SEQUENCE [LARGE SCALE GENOMIC DNA]</scope>
    <source>
        <strain evidence="7 8">CBA1113</strain>
    </source>
</reference>
<dbReference type="PANTHER" id="PTHR33452:SF1">
    <property type="entry name" value="INNER MEMBRANE PROTEIN YPHA-RELATED"/>
    <property type="match status" value="1"/>
</dbReference>
<evidence type="ECO:0000313" key="8">
    <source>
        <dbReference type="Proteomes" id="UP000253273"/>
    </source>
</evidence>
<evidence type="ECO:0000256" key="1">
    <source>
        <dbReference type="ARBA" id="ARBA00004651"/>
    </source>
</evidence>
<evidence type="ECO:0000313" key="7">
    <source>
        <dbReference type="EMBL" id="AXG07156.1"/>
    </source>
</evidence>
<proteinExistence type="predicted"/>
<keyword evidence="8" id="KW-1185">Reference proteome</keyword>
<comment type="subcellular location">
    <subcellularLocation>
        <location evidence="1">Cell membrane</location>
        <topology evidence="1">Multi-pass membrane protein</topology>
    </subcellularLocation>
</comment>
<evidence type="ECO:0000256" key="4">
    <source>
        <dbReference type="ARBA" id="ARBA00022989"/>
    </source>
</evidence>
<feature type="transmembrane region" description="Helical" evidence="6">
    <location>
        <begin position="90"/>
        <end position="118"/>
    </location>
</feature>
<dbReference type="PANTHER" id="PTHR33452">
    <property type="entry name" value="OXIDOREDUCTASE CATD-RELATED"/>
    <property type="match status" value="1"/>
</dbReference>
<feature type="transmembrane region" description="Helical" evidence="6">
    <location>
        <begin position="21"/>
        <end position="39"/>
    </location>
</feature>
<accession>A0A345E4N4</accession>
<evidence type="ECO:0000256" key="3">
    <source>
        <dbReference type="ARBA" id="ARBA00022692"/>
    </source>
</evidence>
<dbReference type="InterPro" id="IPR032808">
    <property type="entry name" value="DoxX"/>
</dbReference>
<evidence type="ECO:0000256" key="6">
    <source>
        <dbReference type="SAM" id="Phobius"/>
    </source>
</evidence>
<keyword evidence="4 6" id="KW-1133">Transmembrane helix</keyword>
<keyword evidence="2" id="KW-1003">Cell membrane</keyword>
<dbReference type="AlphaFoldDB" id="A0A345E4N4"/>
<dbReference type="OrthoDB" id="199518at2157"/>
<organism evidence="7 8">
    <name type="scientific">Haloplanus rubicundus</name>
    <dbReference type="NCBI Taxonomy" id="1547898"/>
    <lineage>
        <taxon>Archaea</taxon>
        <taxon>Methanobacteriati</taxon>
        <taxon>Methanobacteriota</taxon>
        <taxon>Stenosarchaea group</taxon>
        <taxon>Halobacteria</taxon>
        <taxon>Halobacteriales</taxon>
        <taxon>Haloferacaceae</taxon>
        <taxon>Haloplanus</taxon>
    </lineage>
</organism>
<evidence type="ECO:0000256" key="2">
    <source>
        <dbReference type="ARBA" id="ARBA00022475"/>
    </source>
</evidence>
<dbReference type="RefSeq" id="WP_114586288.1">
    <property type="nucleotide sequence ID" value="NZ_CP031150.1"/>
</dbReference>
<gene>
    <name evidence="7" type="ORF">DU500_12385</name>
</gene>
<feature type="transmembrane region" description="Helical" evidence="6">
    <location>
        <begin position="130"/>
        <end position="151"/>
    </location>
</feature>
<keyword evidence="3 6" id="KW-0812">Transmembrane</keyword>
<evidence type="ECO:0000256" key="5">
    <source>
        <dbReference type="ARBA" id="ARBA00023136"/>
    </source>
</evidence>
<dbReference type="GO" id="GO:0005886">
    <property type="term" value="C:plasma membrane"/>
    <property type="evidence" value="ECO:0007669"/>
    <property type="project" value="UniProtKB-SubCell"/>
</dbReference>